<dbReference type="InterPro" id="IPR004667">
    <property type="entry name" value="ADP_ATP_car_bac_type"/>
</dbReference>
<evidence type="ECO:0000256" key="6">
    <source>
        <dbReference type="ARBA" id="ARBA00022840"/>
    </source>
</evidence>
<organism evidence="10">
    <name type="scientific">marine metagenome</name>
    <dbReference type="NCBI Taxonomy" id="408172"/>
    <lineage>
        <taxon>unclassified sequences</taxon>
        <taxon>metagenomes</taxon>
        <taxon>ecological metagenomes</taxon>
    </lineage>
</organism>
<protein>
    <recommendedName>
        <fullName evidence="11">ADP,ATP carrier protein</fullName>
    </recommendedName>
</protein>
<comment type="subcellular location">
    <subcellularLocation>
        <location evidence="1">Membrane</location>
        <topology evidence="1">Multi-pass membrane protein</topology>
    </subcellularLocation>
</comment>
<keyword evidence="4 9" id="KW-0812">Transmembrane</keyword>
<accession>A0A382CXW4</accession>
<dbReference type="PANTHER" id="PTHR31187:SF1">
    <property type="entry name" value="ADP,ATP CARRIER PROTEIN 1"/>
    <property type="match status" value="1"/>
</dbReference>
<feature type="transmembrane region" description="Helical" evidence="9">
    <location>
        <begin position="14"/>
        <end position="34"/>
    </location>
</feature>
<evidence type="ECO:0000256" key="1">
    <source>
        <dbReference type="ARBA" id="ARBA00004141"/>
    </source>
</evidence>
<keyword evidence="3" id="KW-0813">Transport</keyword>
<feature type="transmembrane region" description="Helical" evidence="9">
    <location>
        <begin position="255"/>
        <end position="288"/>
    </location>
</feature>
<feature type="transmembrane region" description="Helical" evidence="9">
    <location>
        <begin position="78"/>
        <end position="94"/>
    </location>
</feature>
<dbReference type="EMBL" id="UINC01036342">
    <property type="protein sequence ID" value="SVB30167.1"/>
    <property type="molecule type" value="Genomic_DNA"/>
</dbReference>
<keyword evidence="8 9" id="KW-0472">Membrane</keyword>
<evidence type="ECO:0000256" key="2">
    <source>
        <dbReference type="ARBA" id="ARBA00007127"/>
    </source>
</evidence>
<sequence>MTFININSKERRPVFLLFIMFFATVAASITGSAVRDAVFLIQFDRSFLPVMYILIAMVMAGVITVYKKYTSSQDRVSLITISGLLFSVSLLFFQSNLSGWMIPVFYVWMEIITVFSILQFWLLAGEVFNPRQAKRIFPLVIAGGSFAGMGAGYSIKPFVEVYGSENLLYMTIFFIGLSVVISQQVRPFRIGGQGELDQSDMLVNKQKIKFDPYLKAIALMVACSAFISKIIDYQFKIMAATEFPTQNELLNFFGAYYMATGAATLMMQIFVSGFILTRFGILAGLLVLPLTLA</sequence>
<keyword evidence="6" id="KW-0067">ATP-binding</keyword>
<feature type="transmembrane region" description="Helical" evidence="9">
    <location>
        <begin position="100"/>
        <end position="124"/>
    </location>
</feature>
<name>A0A382CXW4_9ZZZZ</name>
<keyword evidence="5" id="KW-0547">Nucleotide-binding</keyword>
<reference evidence="10" key="1">
    <citation type="submission" date="2018-05" db="EMBL/GenBank/DDBJ databases">
        <authorList>
            <person name="Lanie J.A."/>
            <person name="Ng W.-L."/>
            <person name="Kazmierczak K.M."/>
            <person name="Andrzejewski T.M."/>
            <person name="Davidsen T.M."/>
            <person name="Wayne K.J."/>
            <person name="Tettelin H."/>
            <person name="Glass J.I."/>
            <person name="Rusch D."/>
            <person name="Podicherti R."/>
            <person name="Tsui H.-C.T."/>
            <person name="Winkler M.E."/>
        </authorList>
    </citation>
    <scope>NUCLEOTIDE SEQUENCE</scope>
</reference>
<evidence type="ECO:0000256" key="3">
    <source>
        <dbReference type="ARBA" id="ARBA00022448"/>
    </source>
</evidence>
<dbReference type="AlphaFoldDB" id="A0A382CXW4"/>
<evidence type="ECO:0000256" key="5">
    <source>
        <dbReference type="ARBA" id="ARBA00022741"/>
    </source>
</evidence>
<dbReference type="GO" id="GO:0005524">
    <property type="term" value="F:ATP binding"/>
    <property type="evidence" value="ECO:0007669"/>
    <property type="project" value="UniProtKB-KW"/>
</dbReference>
<feature type="transmembrane region" description="Helical" evidence="9">
    <location>
        <begin position="46"/>
        <end position="66"/>
    </location>
</feature>
<dbReference type="PANTHER" id="PTHR31187">
    <property type="match status" value="1"/>
</dbReference>
<comment type="similarity">
    <text evidence="2">Belongs to the ADP/ATP translocase tlc family.</text>
</comment>
<proteinExistence type="inferred from homology"/>
<feature type="transmembrane region" description="Helical" evidence="9">
    <location>
        <begin position="167"/>
        <end position="185"/>
    </location>
</feature>
<evidence type="ECO:0008006" key="11">
    <source>
        <dbReference type="Google" id="ProtNLM"/>
    </source>
</evidence>
<evidence type="ECO:0000256" key="4">
    <source>
        <dbReference type="ARBA" id="ARBA00022692"/>
    </source>
</evidence>
<dbReference type="GO" id="GO:0005471">
    <property type="term" value="F:ATP:ADP antiporter activity"/>
    <property type="evidence" value="ECO:0007669"/>
    <property type="project" value="InterPro"/>
</dbReference>
<gene>
    <name evidence="10" type="ORF">METZ01_LOCUS183021</name>
</gene>
<dbReference type="Pfam" id="PF03219">
    <property type="entry name" value="TLC"/>
    <property type="match status" value="1"/>
</dbReference>
<dbReference type="InterPro" id="IPR036259">
    <property type="entry name" value="MFS_trans_sf"/>
</dbReference>
<evidence type="ECO:0000313" key="10">
    <source>
        <dbReference type="EMBL" id="SVB30167.1"/>
    </source>
</evidence>
<feature type="transmembrane region" description="Helical" evidence="9">
    <location>
        <begin position="136"/>
        <end position="155"/>
    </location>
</feature>
<dbReference type="SUPFAM" id="SSF103473">
    <property type="entry name" value="MFS general substrate transporter"/>
    <property type="match status" value="1"/>
</dbReference>
<keyword evidence="7 9" id="KW-1133">Transmembrane helix</keyword>
<evidence type="ECO:0000256" key="9">
    <source>
        <dbReference type="SAM" id="Phobius"/>
    </source>
</evidence>
<evidence type="ECO:0000256" key="7">
    <source>
        <dbReference type="ARBA" id="ARBA00022989"/>
    </source>
</evidence>
<feature type="non-terminal residue" evidence="10">
    <location>
        <position position="293"/>
    </location>
</feature>
<dbReference type="GO" id="GO:0016020">
    <property type="term" value="C:membrane"/>
    <property type="evidence" value="ECO:0007669"/>
    <property type="project" value="UniProtKB-SubCell"/>
</dbReference>
<evidence type="ECO:0000256" key="8">
    <source>
        <dbReference type="ARBA" id="ARBA00023136"/>
    </source>
</evidence>